<proteinExistence type="predicted"/>
<reference evidence="2 3" key="1">
    <citation type="submission" date="2020-08" db="EMBL/GenBank/DDBJ databases">
        <title>Sequencing the genomes of 1000 actinobacteria strains.</title>
        <authorList>
            <person name="Klenk H.-P."/>
        </authorList>
    </citation>
    <scope>NUCLEOTIDE SEQUENCE [LARGE SCALE GENOMIC DNA]</scope>
    <source>
        <strain evidence="2 3">DSM 45362</strain>
    </source>
</reference>
<gene>
    <name evidence="2" type="ORF">F4553_007424</name>
</gene>
<feature type="transmembrane region" description="Helical" evidence="1">
    <location>
        <begin position="37"/>
        <end position="56"/>
    </location>
</feature>
<keyword evidence="1" id="KW-0812">Transmembrane</keyword>
<name>A0A841C4V7_9ACTN</name>
<dbReference type="Proteomes" id="UP000587527">
    <property type="component" value="Unassembled WGS sequence"/>
</dbReference>
<accession>A0A841C4V7</accession>
<evidence type="ECO:0000313" key="3">
    <source>
        <dbReference type="Proteomes" id="UP000587527"/>
    </source>
</evidence>
<protein>
    <submittedName>
        <fullName evidence="2">Uncharacterized protein</fullName>
    </submittedName>
</protein>
<dbReference type="AlphaFoldDB" id="A0A841C4V7"/>
<dbReference type="RefSeq" id="WP_184845721.1">
    <property type="nucleotide sequence ID" value="NZ_JACHMN010000003.1"/>
</dbReference>
<keyword evidence="3" id="KW-1185">Reference proteome</keyword>
<evidence type="ECO:0000256" key="1">
    <source>
        <dbReference type="SAM" id="Phobius"/>
    </source>
</evidence>
<dbReference type="EMBL" id="JACHMN010000003">
    <property type="protein sequence ID" value="MBB5873990.1"/>
    <property type="molecule type" value="Genomic_DNA"/>
</dbReference>
<keyword evidence="1" id="KW-1133">Transmembrane helix</keyword>
<keyword evidence="1" id="KW-0472">Membrane</keyword>
<sequence>MNIRRIGAAALSLGALLTVAVTSLAFLDNHGYVYLKWFAHPFLGLAVGVVLLALAARVAFERGMLVLGVQWVAAVVASLALIMGARFAKLEQPFAATRGPVVASSDRFQVVQYNAPTLFATDSVTLRLRSRAGIASREGAVDLACFAVPAPGVASASLFEKAELSGPDRLEVTSRDGKTWIITFDAVTLAPSARLDRCSGALPRRP</sequence>
<organism evidence="2 3">
    <name type="scientific">Allocatelliglobosispora scoriae</name>
    <dbReference type="NCBI Taxonomy" id="643052"/>
    <lineage>
        <taxon>Bacteria</taxon>
        <taxon>Bacillati</taxon>
        <taxon>Actinomycetota</taxon>
        <taxon>Actinomycetes</taxon>
        <taxon>Micromonosporales</taxon>
        <taxon>Micromonosporaceae</taxon>
        <taxon>Allocatelliglobosispora</taxon>
    </lineage>
</organism>
<evidence type="ECO:0000313" key="2">
    <source>
        <dbReference type="EMBL" id="MBB5873990.1"/>
    </source>
</evidence>
<feature type="transmembrane region" description="Helical" evidence="1">
    <location>
        <begin position="63"/>
        <end position="85"/>
    </location>
</feature>
<comment type="caution">
    <text evidence="2">The sequence shown here is derived from an EMBL/GenBank/DDBJ whole genome shotgun (WGS) entry which is preliminary data.</text>
</comment>